<accession>A0A1B2E8K8</accession>
<dbReference type="AlphaFoldDB" id="A0A1B2E8K8"/>
<dbReference type="InterPro" id="IPR036188">
    <property type="entry name" value="FAD/NAD-bd_sf"/>
</dbReference>
<dbReference type="EMBL" id="CP016809">
    <property type="protein sequence ID" value="ANY76333.1"/>
    <property type="molecule type" value="Genomic_DNA"/>
</dbReference>
<evidence type="ECO:0000313" key="1">
    <source>
        <dbReference type="EMBL" id="ANY76333.1"/>
    </source>
</evidence>
<name>A0A1B2E8K8_9BACL</name>
<reference evidence="1" key="1">
    <citation type="submission" date="2016-08" db="EMBL/GenBank/DDBJ databases">
        <title>Complete Genome Seqeunce of Paenibacillus sp. nov. IHBB 9852 from high altitute lake of Indian trans-Himalayas.</title>
        <authorList>
            <person name="Kiran S."/>
            <person name="Swarnkar M.K."/>
            <person name="Rana A."/>
            <person name="Tewari R."/>
            <person name="Gulati A."/>
        </authorList>
    </citation>
    <scope>NUCLEOTIDE SEQUENCE [LARGE SCALE GENOMIC DNA]</scope>
    <source>
        <strain evidence="1">IHBB 9852</strain>
    </source>
</reference>
<dbReference type="PANTHER" id="PTHR43422">
    <property type="entry name" value="THIAMINE THIAZOLE SYNTHASE"/>
    <property type="match status" value="1"/>
</dbReference>
<dbReference type="RefSeq" id="WP_206098278.1">
    <property type="nucleotide sequence ID" value="NZ_CP016809.1"/>
</dbReference>
<dbReference type="KEGG" id="pib:BBD41_29295"/>
<evidence type="ECO:0008006" key="2">
    <source>
        <dbReference type="Google" id="ProtNLM"/>
    </source>
</evidence>
<sequence length="498" mass="56739">MIAERAIIIGGGIAGLLAAKVLSEFYREVVIVDRDAFPEEPENRPGTPQAFQPHRFTPRSRIILNRLFPGFIDELINNGAHPTHGKTTHLFSPYGQMIAVEQSHDASFSRALFEWVLRRYIQGIENVRMLGLNDVIQFQTTEDRSRVTGIVIRERASGERQLFTMSSDLVIDTSGRFSKTVQWLTEIGYEVPQAERLKVSLGYSTRRYRIPVGRKEELDGIRMEGNPLATSHAGAFSIIENDIAEMVLWNLNGRYPSTDPALFEQEIRQLGNPLLNEALQGLEPIGQPRGFRVPELTRQRFEQMDRWPSGLLVMGDAFCQLDPVYGQGMTLAAIEAEILEACLHQQLSHPKSDFELEVLNRIQEIIEPAWWLNVVSDLRWEGVEHIGAQPIQGLTFAQHFFEHILKWSTEHVNYDIFGLYWLVNSLFLSPRELFNADIVTSLLAVGGSGEAKQWLDRWIEDSDRPLHERLEQTIPSFERAPFATIEQLMPSSSYTTNK</sequence>
<protein>
    <recommendedName>
        <fullName evidence="2">FAD dependent oxidoreductase</fullName>
    </recommendedName>
</protein>
<gene>
    <name evidence="1" type="ORF">BBD41_29295</name>
</gene>
<dbReference type="Gene3D" id="3.50.50.60">
    <property type="entry name" value="FAD/NAD(P)-binding domain"/>
    <property type="match status" value="1"/>
</dbReference>
<proteinExistence type="predicted"/>
<dbReference type="PANTHER" id="PTHR43422:SF3">
    <property type="entry name" value="THIAMINE THIAZOLE SYNTHASE"/>
    <property type="match status" value="1"/>
</dbReference>
<organism evidence="1">
    <name type="scientific">Paenibacillus ihbetae</name>
    <dbReference type="NCBI Taxonomy" id="1870820"/>
    <lineage>
        <taxon>Bacteria</taxon>
        <taxon>Bacillati</taxon>
        <taxon>Bacillota</taxon>
        <taxon>Bacilli</taxon>
        <taxon>Bacillales</taxon>
        <taxon>Paenibacillaceae</taxon>
        <taxon>Paenibacillus</taxon>
    </lineage>
</organism>
<dbReference type="SUPFAM" id="SSF51905">
    <property type="entry name" value="FAD/NAD(P)-binding domain"/>
    <property type="match status" value="1"/>
</dbReference>